<accession>A0A5B7BIG9</accession>
<reference evidence="3" key="1">
    <citation type="submission" date="2019-08" db="EMBL/GenBank/DDBJ databases">
        <title>Reference gene set and small RNA set construction with multiple tissues from Davidia involucrata Baill.</title>
        <authorList>
            <person name="Yang H."/>
            <person name="Zhou C."/>
            <person name="Li G."/>
            <person name="Wang J."/>
            <person name="Gao P."/>
            <person name="Wang M."/>
            <person name="Wang R."/>
            <person name="Zhao Y."/>
        </authorList>
    </citation>
    <scope>NUCLEOTIDE SEQUENCE</scope>
    <source>
        <tissue evidence="3">Mixed with DoveR01_LX</tissue>
    </source>
</reference>
<evidence type="ECO:0000256" key="1">
    <source>
        <dbReference type="PROSITE-ProRule" id="PRU00176"/>
    </source>
</evidence>
<dbReference type="EMBL" id="GHES01038123">
    <property type="protein sequence ID" value="MPA68682.1"/>
    <property type="molecule type" value="Transcribed_RNA"/>
</dbReference>
<dbReference type="PROSITE" id="PS50102">
    <property type="entry name" value="RRM"/>
    <property type="match status" value="1"/>
</dbReference>
<sequence>MDLTVRVLDLSPKVTHSDLNMFFSYCGTIRSIQIHRNKDQTQLAFVTFRQPYAYQTALLLNGAIIAGRPIRILTFQNAATPPMSYAYRMNNENPNNESQEFIPAMESALQSMGSKGIEMLNRTKDELEENYKLSEKGKALVEQTARCIDDTVIRRNQYISTGAVWLSGVLDKASKYAYELSTKKTGNPTFMMQK</sequence>
<dbReference type="InterPro" id="IPR035979">
    <property type="entry name" value="RBD_domain_sf"/>
</dbReference>
<dbReference type="PANTHER" id="PTHR32343">
    <property type="entry name" value="SERINE/ARGININE-RICH SPLICING FACTOR"/>
    <property type="match status" value="1"/>
</dbReference>
<dbReference type="GO" id="GO:0003723">
    <property type="term" value="F:RNA binding"/>
    <property type="evidence" value="ECO:0007669"/>
    <property type="project" value="UniProtKB-UniRule"/>
</dbReference>
<dbReference type="AlphaFoldDB" id="A0A5B7BIG9"/>
<dbReference type="Pfam" id="PF00076">
    <property type="entry name" value="RRM_1"/>
    <property type="match status" value="1"/>
</dbReference>
<name>A0A5B7BIG9_DAVIN</name>
<protein>
    <recommendedName>
        <fullName evidence="2">RRM domain-containing protein</fullName>
    </recommendedName>
</protein>
<keyword evidence="1" id="KW-0694">RNA-binding</keyword>
<dbReference type="InterPro" id="IPR000504">
    <property type="entry name" value="RRM_dom"/>
</dbReference>
<dbReference type="SUPFAM" id="SSF54928">
    <property type="entry name" value="RNA-binding domain, RBD"/>
    <property type="match status" value="1"/>
</dbReference>
<dbReference type="PANTHER" id="PTHR32343:SF44">
    <property type="entry name" value="PROTEIN VIP1-LIKE"/>
    <property type="match status" value="1"/>
</dbReference>
<feature type="domain" description="RRM" evidence="2">
    <location>
        <begin position="3"/>
        <end position="77"/>
    </location>
</feature>
<proteinExistence type="predicted"/>
<organism evidence="3">
    <name type="scientific">Davidia involucrata</name>
    <name type="common">Dove tree</name>
    <dbReference type="NCBI Taxonomy" id="16924"/>
    <lineage>
        <taxon>Eukaryota</taxon>
        <taxon>Viridiplantae</taxon>
        <taxon>Streptophyta</taxon>
        <taxon>Embryophyta</taxon>
        <taxon>Tracheophyta</taxon>
        <taxon>Spermatophyta</taxon>
        <taxon>Magnoliopsida</taxon>
        <taxon>eudicotyledons</taxon>
        <taxon>Gunneridae</taxon>
        <taxon>Pentapetalae</taxon>
        <taxon>asterids</taxon>
        <taxon>Cornales</taxon>
        <taxon>Nyssaceae</taxon>
        <taxon>Davidia</taxon>
    </lineage>
</organism>
<gene>
    <name evidence="3" type="ORF">Din_038123</name>
</gene>
<evidence type="ECO:0000313" key="3">
    <source>
        <dbReference type="EMBL" id="MPA68682.1"/>
    </source>
</evidence>
<dbReference type="SMART" id="SM00360">
    <property type="entry name" value="RRM"/>
    <property type="match status" value="1"/>
</dbReference>
<evidence type="ECO:0000259" key="2">
    <source>
        <dbReference type="PROSITE" id="PS50102"/>
    </source>
</evidence>
<dbReference type="InterPro" id="IPR012677">
    <property type="entry name" value="Nucleotide-bd_a/b_plait_sf"/>
</dbReference>
<dbReference type="Gene3D" id="3.30.70.330">
    <property type="match status" value="1"/>
</dbReference>